<dbReference type="EMBL" id="JBHTJR010000018">
    <property type="protein sequence ID" value="MFD0992166.1"/>
    <property type="molecule type" value="Genomic_DNA"/>
</dbReference>
<evidence type="ECO:0000313" key="2">
    <source>
        <dbReference type="EMBL" id="MFD0992166.1"/>
    </source>
</evidence>
<gene>
    <name evidence="2" type="ORF">ACFQ1U_03025</name>
</gene>
<evidence type="ECO:0000256" key="1">
    <source>
        <dbReference type="SAM" id="Phobius"/>
    </source>
</evidence>
<name>A0ABW3JRH1_9FLAO</name>
<dbReference type="Proteomes" id="UP001597062">
    <property type="component" value="Unassembled WGS sequence"/>
</dbReference>
<keyword evidence="1" id="KW-1133">Transmembrane helix</keyword>
<feature type="transmembrane region" description="Helical" evidence="1">
    <location>
        <begin position="37"/>
        <end position="54"/>
    </location>
</feature>
<dbReference type="RefSeq" id="WP_386105177.1">
    <property type="nucleotide sequence ID" value="NZ_JBHTJR010000018.1"/>
</dbReference>
<organism evidence="2 3">
    <name type="scientific">Tenacibaculum geojense</name>
    <dbReference type="NCBI Taxonomy" id="915352"/>
    <lineage>
        <taxon>Bacteria</taxon>
        <taxon>Pseudomonadati</taxon>
        <taxon>Bacteroidota</taxon>
        <taxon>Flavobacteriia</taxon>
        <taxon>Flavobacteriales</taxon>
        <taxon>Flavobacteriaceae</taxon>
        <taxon>Tenacibaculum</taxon>
    </lineage>
</organism>
<comment type="caution">
    <text evidence="2">The sequence shown here is derived from an EMBL/GenBank/DDBJ whole genome shotgun (WGS) entry which is preliminary data.</text>
</comment>
<protein>
    <submittedName>
        <fullName evidence="2">Uncharacterized protein</fullName>
    </submittedName>
</protein>
<accession>A0ABW3JRH1</accession>
<feature type="transmembrane region" description="Helical" evidence="1">
    <location>
        <begin position="7"/>
        <end position="25"/>
    </location>
</feature>
<keyword evidence="1" id="KW-0472">Membrane</keyword>
<sequence length="68" mass="7696">MKIINGIVSFFIGGFLTVLIFRPILASFIPNETILDVLHIAINIIIAVQIYKLGKKLFNNDLKTKRQP</sequence>
<proteinExistence type="predicted"/>
<keyword evidence="1" id="KW-0812">Transmembrane</keyword>
<keyword evidence="3" id="KW-1185">Reference proteome</keyword>
<reference evidence="3" key="1">
    <citation type="journal article" date="2019" name="Int. J. Syst. Evol. Microbiol.">
        <title>The Global Catalogue of Microorganisms (GCM) 10K type strain sequencing project: providing services to taxonomists for standard genome sequencing and annotation.</title>
        <authorList>
            <consortium name="The Broad Institute Genomics Platform"/>
            <consortium name="The Broad Institute Genome Sequencing Center for Infectious Disease"/>
            <person name="Wu L."/>
            <person name="Ma J."/>
        </authorList>
    </citation>
    <scope>NUCLEOTIDE SEQUENCE [LARGE SCALE GENOMIC DNA]</scope>
    <source>
        <strain evidence="3">CCUG 60527</strain>
    </source>
</reference>
<evidence type="ECO:0000313" key="3">
    <source>
        <dbReference type="Proteomes" id="UP001597062"/>
    </source>
</evidence>